<comment type="caution">
    <text evidence="2">The sequence shown here is derived from an EMBL/GenBank/DDBJ whole genome shotgun (WGS) entry which is preliminary data.</text>
</comment>
<dbReference type="Proteomes" id="UP001183176">
    <property type="component" value="Unassembled WGS sequence"/>
</dbReference>
<evidence type="ECO:0000259" key="1">
    <source>
        <dbReference type="SMART" id="SM00861"/>
    </source>
</evidence>
<organism evidence="2 3">
    <name type="scientific">Jatrophihabitans lederbergiae</name>
    <dbReference type="NCBI Taxonomy" id="3075547"/>
    <lineage>
        <taxon>Bacteria</taxon>
        <taxon>Bacillati</taxon>
        <taxon>Actinomycetota</taxon>
        <taxon>Actinomycetes</taxon>
        <taxon>Jatrophihabitantales</taxon>
        <taxon>Jatrophihabitantaceae</taxon>
        <taxon>Jatrophihabitans</taxon>
    </lineage>
</organism>
<dbReference type="PANTHER" id="PTHR43825">
    <property type="entry name" value="PYRUVATE DEHYDROGENASE E1 COMPONENT"/>
    <property type="match status" value="1"/>
</dbReference>
<proteinExistence type="predicted"/>
<dbReference type="Pfam" id="PF02779">
    <property type="entry name" value="Transket_pyr"/>
    <property type="match status" value="1"/>
</dbReference>
<dbReference type="PANTHER" id="PTHR43825:SF1">
    <property type="entry name" value="TRANSKETOLASE-LIKE PYRIMIDINE-BINDING DOMAIN-CONTAINING PROTEIN"/>
    <property type="match status" value="1"/>
</dbReference>
<dbReference type="RefSeq" id="WP_311423207.1">
    <property type="nucleotide sequence ID" value="NZ_JAVREH010000013.1"/>
</dbReference>
<accession>A0ABU2JAP5</accession>
<name>A0ABU2JAP5_9ACTN</name>
<dbReference type="InterPro" id="IPR009014">
    <property type="entry name" value="Transketo_C/PFOR_II"/>
</dbReference>
<dbReference type="InterPro" id="IPR029061">
    <property type="entry name" value="THDP-binding"/>
</dbReference>
<dbReference type="Gene3D" id="3.40.50.920">
    <property type="match status" value="1"/>
</dbReference>
<evidence type="ECO:0000313" key="2">
    <source>
        <dbReference type="EMBL" id="MDT0262055.1"/>
    </source>
</evidence>
<gene>
    <name evidence="2" type="ORF">RM423_11670</name>
</gene>
<keyword evidence="3" id="KW-1185">Reference proteome</keyword>
<dbReference type="SUPFAM" id="SSF52922">
    <property type="entry name" value="TK C-terminal domain-like"/>
    <property type="match status" value="1"/>
</dbReference>
<dbReference type="InterPro" id="IPR005475">
    <property type="entry name" value="Transketolase-like_Pyr-bd"/>
</dbReference>
<evidence type="ECO:0000313" key="3">
    <source>
        <dbReference type="Proteomes" id="UP001183176"/>
    </source>
</evidence>
<feature type="domain" description="Transketolase-like pyrimidine-binding" evidence="1">
    <location>
        <begin position="3"/>
        <end position="164"/>
    </location>
</feature>
<protein>
    <submittedName>
        <fullName evidence="2">Transketolase</fullName>
    </submittedName>
</protein>
<dbReference type="Gene3D" id="3.40.50.970">
    <property type="match status" value="1"/>
</dbReference>
<dbReference type="SMART" id="SM00861">
    <property type="entry name" value="Transket_pyr"/>
    <property type="match status" value="1"/>
</dbReference>
<dbReference type="InterPro" id="IPR051157">
    <property type="entry name" value="PDH/Transketolase"/>
</dbReference>
<dbReference type="CDD" id="cd07033">
    <property type="entry name" value="TPP_PYR_DXS_TK_like"/>
    <property type="match status" value="1"/>
</dbReference>
<reference evidence="3" key="1">
    <citation type="submission" date="2023-07" db="EMBL/GenBank/DDBJ databases">
        <title>30 novel species of actinomycetes from the DSMZ collection.</title>
        <authorList>
            <person name="Nouioui I."/>
        </authorList>
    </citation>
    <scope>NUCLEOTIDE SEQUENCE [LARGE SCALE GENOMIC DNA]</scope>
    <source>
        <strain evidence="3">DSM 44399</strain>
    </source>
</reference>
<dbReference type="SUPFAM" id="SSF52518">
    <property type="entry name" value="Thiamin diphosphate-binding fold (THDP-binding)"/>
    <property type="match status" value="1"/>
</dbReference>
<sequence>MRVAFVDAAIEALDTRDDAVVVLADISTVAFAGVPNRLRDRVINVGIREQALVGVAGGLALAGMVPIVHTYATFLIERAFEQIKLDLSHQDVPAVLVSIGASYDEPAYGRTHHAPGDVALLSTLGDWHIEVPSAAADVRPLLLDAVDRRARTYLRLSAQTAAPSTGGLAVVRRGRDAVVLAVGPLLDRVCAAVDDLDVTVLHVRTVRPLDAAALAAETDRVLAAGSDSAATVVLVEPYLAGTAAAQINDALGHRAHRLFSHGVRQAELHRFGTVADHDRAHGLDTDSLRSAITAQVHRAGCVAHPVDQSQEPAE</sequence>
<dbReference type="EMBL" id="JAVREH010000013">
    <property type="protein sequence ID" value="MDT0262055.1"/>
    <property type="molecule type" value="Genomic_DNA"/>
</dbReference>